<reference evidence="3" key="1">
    <citation type="journal article" date="2019" name="Curr. Biol.">
        <title>Genome Sequence of Striga asiatica Provides Insight into the Evolution of Plant Parasitism.</title>
        <authorList>
            <person name="Yoshida S."/>
            <person name="Kim S."/>
            <person name="Wafula E.K."/>
            <person name="Tanskanen J."/>
            <person name="Kim Y.M."/>
            <person name="Honaas L."/>
            <person name="Yang Z."/>
            <person name="Spallek T."/>
            <person name="Conn C.E."/>
            <person name="Ichihashi Y."/>
            <person name="Cheong K."/>
            <person name="Cui S."/>
            <person name="Der J.P."/>
            <person name="Gundlach H."/>
            <person name="Jiao Y."/>
            <person name="Hori C."/>
            <person name="Ishida J.K."/>
            <person name="Kasahara H."/>
            <person name="Kiba T."/>
            <person name="Kim M.S."/>
            <person name="Koo N."/>
            <person name="Laohavisit A."/>
            <person name="Lee Y.H."/>
            <person name="Lumba S."/>
            <person name="McCourt P."/>
            <person name="Mortimer J.C."/>
            <person name="Mutuku J.M."/>
            <person name="Nomura T."/>
            <person name="Sasaki-Sekimoto Y."/>
            <person name="Seto Y."/>
            <person name="Wang Y."/>
            <person name="Wakatake T."/>
            <person name="Sakakibara H."/>
            <person name="Demura T."/>
            <person name="Yamaguchi S."/>
            <person name="Yoneyama K."/>
            <person name="Manabe R.I."/>
            <person name="Nelson D.C."/>
            <person name="Schulman A.H."/>
            <person name="Timko M.P."/>
            <person name="dePamphilis C.W."/>
            <person name="Choi D."/>
            <person name="Shirasu K."/>
        </authorList>
    </citation>
    <scope>NUCLEOTIDE SEQUENCE [LARGE SCALE GENOMIC DNA]</scope>
    <source>
        <strain evidence="3">cv. UVA1</strain>
    </source>
</reference>
<dbReference type="AlphaFoldDB" id="A0A5A7QJ40"/>
<keyword evidence="1" id="KW-0812">Transmembrane</keyword>
<dbReference type="PANTHER" id="PTHR33372:SF5">
    <property type="entry name" value="PROTEIN CHLOROPLAST J-LIKE DOMAIN 1, CHLOROPLASTIC"/>
    <property type="match status" value="1"/>
</dbReference>
<feature type="transmembrane region" description="Helical" evidence="1">
    <location>
        <begin position="299"/>
        <end position="317"/>
    </location>
</feature>
<name>A0A5A7QJ40_STRAF</name>
<dbReference type="GO" id="GO:0031969">
    <property type="term" value="C:chloroplast membrane"/>
    <property type="evidence" value="ECO:0007669"/>
    <property type="project" value="TreeGrafter"/>
</dbReference>
<gene>
    <name evidence="2" type="ORF">STAS_21411</name>
</gene>
<keyword evidence="3" id="KW-1185">Reference proteome</keyword>
<evidence type="ECO:0000313" key="3">
    <source>
        <dbReference type="Proteomes" id="UP000325081"/>
    </source>
</evidence>
<keyword evidence="1" id="KW-0472">Membrane</keyword>
<organism evidence="2 3">
    <name type="scientific">Striga asiatica</name>
    <name type="common">Asiatic witchweed</name>
    <name type="synonym">Buchnera asiatica</name>
    <dbReference type="NCBI Taxonomy" id="4170"/>
    <lineage>
        <taxon>Eukaryota</taxon>
        <taxon>Viridiplantae</taxon>
        <taxon>Streptophyta</taxon>
        <taxon>Embryophyta</taxon>
        <taxon>Tracheophyta</taxon>
        <taxon>Spermatophyta</taxon>
        <taxon>Magnoliopsida</taxon>
        <taxon>eudicotyledons</taxon>
        <taxon>Gunneridae</taxon>
        <taxon>Pentapetalae</taxon>
        <taxon>asterids</taxon>
        <taxon>lamiids</taxon>
        <taxon>Lamiales</taxon>
        <taxon>Orobanchaceae</taxon>
        <taxon>Buchnereae</taxon>
        <taxon>Striga</taxon>
    </lineage>
</organism>
<keyword evidence="1" id="KW-1133">Transmembrane helix</keyword>
<protein>
    <submittedName>
        <fullName evidence="2">Chloroplast J-like domain 1</fullName>
    </submittedName>
</protein>
<sequence>MALSLIQCPKTSRPPPNNRLRKVGLPPIHRTSLSFSGLQPLTSSRVVVCAAFSAAGSSGSNDDVNPYKVLGANPLDGFDRVKAAYSKKRKDAERRGDDAALSQLEKAYDTIMMSQLTKRKKGETFGSFQLFTNSTSDILIILALFGLSIEKAIIEHWQVKGGVMDVQHRDKVVCYGISSKLAKQHGLVECPFSKSEVKDIRINMAISAVFTAWIIFKRSAEYKPLQFLAFVYVYRVFEKLGAYEPLTSSTFTEDGEDEGRMLRMGKRLLRSLALGYTGALNVIESIGGFIPVFLYNNQALLVTASAALMLHIMASYYK</sequence>
<dbReference type="EMBL" id="BKCP01006960">
    <property type="protein sequence ID" value="GER44507.1"/>
    <property type="molecule type" value="Genomic_DNA"/>
</dbReference>
<evidence type="ECO:0000313" key="2">
    <source>
        <dbReference type="EMBL" id="GER44507.1"/>
    </source>
</evidence>
<accession>A0A5A7QJ40</accession>
<evidence type="ECO:0000256" key="1">
    <source>
        <dbReference type="SAM" id="Phobius"/>
    </source>
</evidence>
<feature type="transmembrane region" description="Helical" evidence="1">
    <location>
        <begin position="268"/>
        <end position="293"/>
    </location>
</feature>
<proteinExistence type="predicted"/>
<dbReference type="PANTHER" id="PTHR33372">
    <property type="match status" value="1"/>
</dbReference>
<dbReference type="InterPro" id="IPR021788">
    <property type="entry name" value="CPP1-like"/>
</dbReference>
<dbReference type="OrthoDB" id="525159at2759"/>
<dbReference type="Proteomes" id="UP000325081">
    <property type="component" value="Unassembled WGS sequence"/>
</dbReference>
<comment type="caution">
    <text evidence="2">The sequence shown here is derived from an EMBL/GenBank/DDBJ whole genome shotgun (WGS) entry which is preliminary data.</text>
</comment>